<organism evidence="1">
    <name type="scientific">Arundo donax</name>
    <name type="common">Giant reed</name>
    <name type="synonym">Donax arundinaceus</name>
    <dbReference type="NCBI Taxonomy" id="35708"/>
    <lineage>
        <taxon>Eukaryota</taxon>
        <taxon>Viridiplantae</taxon>
        <taxon>Streptophyta</taxon>
        <taxon>Embryophyta</taxon>
        <taxon>Tracheophyta</taxon>
        <taxon>Spermatophyta</taxon>
        <taxon>Magnoliopsida</taxon>
        <taxon>Liliopsida</taxon>
        <taxon>Poales</taxon>
        <taxon>Poaceae</taxon>
        <taxon>PACMAD clade</taxon>
        <taxon>Arundinoideae</taxon>
        <taxon>Arundineae</taxon>
        <taxon>Arundo</taxon>
    </lineage>
</organism>
<dbReference type="AlphaFoldDB" id="A0A0A8Z3N9"/>
<proteinExistence type="predicted"/>
<reference evidence="1" key="1">
    <citation type="submission" date="2014-09" db="EMBL/GenBank/DDBJ databases">
        <authorList>
            <person name="Magalhaes I.L.F."/>
            <person name="Oliveira U."/>
            <person name="Santos F.R."/>
            <person name="Vidigal T.H.D.A."/>
            <person name="Brescovit A.D."/>
            <person name="Santos A.J."/>
        </authorList>
    </citation>
    <scope>NUCLEOTIDE SEQUENCE</scope>
    <source>
        <tissue evidence="1">Shoot tissue taken approximately 20 cm above the soil surface</tissue>
    </source>
</reference>
<dbReference type="EMBL" id="GBRH01266525">
    <property type="protein sequence ID" value="JAD31370.1"/>
    <property type="molecule type" value="Transcribed_RNA"/>
</dbReference>
<reference evidence="1" key="2">
    <citation type="journal article" date="2015" name="Data Brief">
        <title>Shoot transcriptome of the giant reed, Arundo donax.</title>
        <authorList>
            <person name="Barrero R.A."/>
            <person name="Guerrero F.D."/>
            <person name="Moolhuijzen P."/>
            <person name="Goolsby J.A."/>
            <person name="Tidwell J."/>
            <person name="Bellgard S.E."/>
            <person name="Bellgard M.I."/>
        </authorList>
    </citation>
    <scope>NUCLEOTIDE SEQUENCE</scope>
    <source>
        <tissue evidence="1">Shoot tissue taken approximately 20 cm above the soil surface</tissue>
    </source>
</reference>
<name>A0A0A8Z3N9_ARUDO</name>
<evidence type="ECO:0000313" key="1">
    <source>
        <dbReference type="EMBL" id="JAD31370.1"/>
    </source>
</evidence>
<protein>
    <submittedName>
        <fullName evidence="1">Uncharacterized protein</fullName>
    </submittedName>
</protein>
<sequence length="20" mass="2332">MTGSFYPNQLLLLVWEDVCC</sequence>
<accession>A0A0A8Z3N9</accession>